<dbReference type="RefSeq" id="XP_060327387.1">
    <property type="nucleotide sequence ID" value="XM_060483268.1"/>
</dbReference>
<reference evidence="1" key="1">
    <citation type="submission" date="2023-06" db="EMBL/GenBank/DDBJ databases">
        <authorList>
            <consortium name="Lawrence Berkeley National Laboratory"/>
            <person name="Ahrendt S."/>
            <person name="Sahu N."/>
            <person name="Indic B."/>
            <person name="Wong-Bajracharya J."/>
            <person name="Merenyi Z."/>
            <person name="Ke H.-M."/>
            <person name="Monk M."/>
            <person name="Kocsube S."/>
            <person name="Drula E."/>
            <person name="Lipzen A."/>
            <person name="Balint B."/>
            <person name="Henrissat B."/>
            <person name="Andreopoulos B."/>
            <person name="Martin F.M."/>
            <person name="Harder C.B."/>
            <person name="Rigling D."/>
            <person name="Ford K.L."/>
            <person name="Foster G.D."/>
            <person name="Pangilinan J."/>
            <person name="Papanicolaou A."/>
            <person name="Barry K."/>
            <person name="LaButti K."/>
            <person name="Viragh M."/>
            <person name="Koriabine M."/>
            <person name="Yan M."/>
            <person name="Riley R."/>
            <person name="Champramary S."/>
            <person name="Plett K.L."/>
            <person name="Tsai I.J."/>
            <person name="Slot J."/>
            <person name="Sipos G."/>
            <person name="Plett J."/>
            <person name="Nagy L.G."/>
            <person name="Grigoriev I.V."/>
        </authorList>
    </citation>
    <scope>NUCLEOTIDE SEQUENCE</scope>
    <source>
        <strain evidence="1">CCBAS 213</strain>
    </source>
</reference>
<dbReference type="Proteomes" id="UP001175211">
    <property type="component" value="Unassembled WGS sequence"/>
</dbReference>
<evidence type="ECO:0008006" key="3">
    <source>
        <dbReference type="Google" id="ProtNLM"/>
    </source>
</evidence>
<organism evidence="1 2">
    <name type="scientific">Armillaria tabescens</name>
    <name type="common">Ringless honey mushroom</name>
    <name type="synonym">Agaricus tabescens</name>
    <dbReference type="NCBI Taxonomy" id="1929756"/>
    <lineage>
        <taxon>Eukaryota</taxon>
        <taxon>Fungi</taxon>
        <taxon>Dikarya</taxon>
        <taxon>Basidiomycota</taxon>
        <taxon>Agaricomycotina</taxon>
        <taxon>Agaricomycetes</taxon>
        <taxon>Agaricomycetidae</taxon>
        <taxon>Agaricales</taxon>
        <taxon>Marasmiineae</taxon>
        <taxon>Physalacriaceae</taxon>
        <taxon>Desarmillaria</taxon>
    </lineage>
</organism>
<proteinExistence type="predicted"/>
<evidence type="ECO:0000313" key="2">
    <source>
        <dbReference type="Proteomes" id="UP001175211"/>
    </source>
</evidence>
<keyword evidence="2" id="KW-1185">Reference proteome</keyword>
<dbReference type="EMBL" id="JAUEPS010000035">
    <property type="protein sequence ID" value="KAK0450516.1"/>
    <property type="molecule type" value="Genomic_DNA"/>
</dbReference>
<dbReference type="AlphaFoldDB" id="A0AA39JX29"/>
<evidence type="ECO:0000313" key="1">
    <source>
        <dbReference type="EMBL" id="KAK0450516.1"/>
    </source>
</evidence>
<gene>
    <name evidence="1" type="ORF">EV420DRAFT_737841</name>
</gene>
<name>A0AA39JX29_ARMTA</name>
<accession>A0AA39JX29</accession>
<sequence length="445" mass="50250">MLESCKTIVRPIRRIPEDIIREIFLTCFERVEMEGKDSLDGSFEPLVLSQICSDWRSIALSTSRLWSSIKLDFDLYRNELACQYLLQTYLLRSGTHDITLSIHSTKEIAGSHLIPVLLLCAPRWTNVSLSIPYDSLHAFSAARGSLHRLNRLSIEFVGRVPGLPVGLAKPIFDAFEYAPLLRSFSLKGVSRSVRQINIPWSQLTEYNGNDWTSCYIEILKLAPDMESASLQCDEHSEFDETPPLSSHERLRTLHVHEVEEDPDSPIIPEGGIIRLLSHIEFPALECLSMAYANPYIHIPTSLHGSTARNLKSLSIDMPFLILPETQDDLISLLRTTASLSSLSMNYRLVPTNPENKRLLLGLNANINPDVVPRLTSLAVQFTNKEPYLPPLFVDMVQSRRNAGPTRTALQKLRLSKPFVIPPVDPDVAARWKDICDEGFIMYGME</sequence>
<comment type="caution">
    <text evidence="1">The sequence shown here is derived from an EMBL/GenBank/DDBJ whole genome shotgun (WGS) entry which is preliminary data.</text>
</comment>
<dbReference type="GeneID" id="85366816"/>
<protein>
    <recommendedName>
        <fullName evidence="3">F-box domain-containing protein</fullName>
    </recommendedName>
</protein>